<dbReference type="PANTHER" id="PTHR36968">
    <property type="entry name" value="HOMEOBOX-DDT DOMAIN PROTEIN RLT2"/>
    <property type="match status" value="1"/>
</dbReference>
<dbReference type="InterPro" id="IPR044977">
    <property type="entry name" value="RLT1-3"/>
</dbReference>
<keyword evidence="4" id="KW-1133">Transmembrane helix</keyword>
<comment type="caution">
    <text evidence="6">The sequence shown here is derived from an EMBL/GenBank/DDBJ whole genome shotgun (WGS) entry which is preliminary data.</text>
</comment>
<comment type="subcellular location">
    <subcellularLocation>
        <location evidence="1">Nucleus</location>
    </subcellularLocation>
</comment>
<evidence type="ECO:0000256" key="2">
    <source>
        <dbReference type="ARBA" id="ARBA00023242"/>
    </source>
</evidence>
<proteinExistence type="predicted"/>
<dbReference type="PANTHER" id="PTHR36968:SF8">
    <property type="entry name" value="HOMEOBOX-DDT DOMAIN PROTEIN RLT3 ISOFORM X1"/>
    <property type="match status" value="1"/>
</dbReference>
<dbReference type="Proteomes" id="UP000734854">
    <property type="component" value="Unassembled WGS sequence"/>
</dbReference>
<evidence type="ECO:0000256" key="1">
    <source>
        <dbReference type="ARBA" id="ARBA00004123"/>
    </source>
</evidence>
<name>A0A8J5LV97_ZINOF</name>
<feature type="compositionally biased region" description="Acidic residues" evidence="3">
    <location>
        <begin position="217"/>
        <end position="227"/>
    </location>
</feature>
<evidence type="ECO:0000256" key="3">
    <source>
        <dbReference type="SAM" id="MobiDB-lite"/>
    </source>
</evidence>
<accession>A0A8J5LV97</accession>
<keyword evidence="4" id="KW-0812">Transmembrane</keyword>
<sequence length="520" mass="57346">MHHLLHGQAYDFKTEYRAMHGSSCGGRTAELHDKLAGISLCTTGYYLFSHLLIFVLTIMLYLATLQWLRIGSCGSEEVCRHGKVSVMAYLCRCLPNCSSLDLAMAMCCRQHRRREIRTALDKIQERNQMEKYGLSEHTLKGELFSLLSKQGSVGLKISDMARISQIVNLDLPNTNEEVEQLLYSTLSSDITLFEKIAPSAYRLRVDPQIKGKIDSQSDTDDSGSFDDESGKGSTSCNSDGSEEPGHRRVYFESSEGGHWEVIDTQRSLMFHLVNYPSYSALHALLSVLDRRGIHEARLIASLEKRKSSLCQAMNEYMVASVGSRQIDTPPELDANGDGSSPTSDIVAIASEAARQSLKKKGLHVPLWRRHEYMRTKWFSAYQRAAAIEEAGGAENNSRDGIDSPCLISTVSFPRTADESCGKEVMRPASIENLGLSLSAVERLGLLSRAEELGVLSAATDLATPGALLSLSLVLLALGPLYVYLLPEDYLWEVALQVTVALFYVLGGSVALAASNFVLNW</sequence>
<evidence type="ECO:0000259" key="5">
    <source>
        <dbReference type="Pfam" id="PF15613"/>
    </source>
</evidence>
<keyword evidence="7" id="KW-1185">Reference proteome</keyword>
<feature type="region of interest" description="Disordered" evidence="3">
    <location>
        <begin position="212"/>
        <end position="247"/>
    </location>
</feature>
<protein>
    <recommendedName>
        <fullName evidence="5">WHIM2 domain-containing protein</fullName>
    </recommendedName>
</protein>
<dbReference type="InterPro" id="IPR028941">
    <property type="entry name" value="WHIM2_dom"/>
</dbReference>
<dbReference type="InterPro" id="IPR006502">
    <property type="entry name" value="PDDEXK-like"/>
</dbReference>
<dbReference type="AlphaFoldDB" id="A0A8J5LV97"/>
<feature type="transmembrane region" description="Helical" evidence="4">
    <location>
        <begin position="497"/>
        <end position="518"/>
    </location>
</feature>
<evidence type="ECO:0000313" key="7">
    <source>
        <dbReference type="Proteomes" id="UP000734854"/>
    </source>
</evidence>
<evidence type="ECO:0000256" key="4">
    <source>
        <dbReference type="SAM" id="Phobius"/>
    </source>
</evidence>
<feature type="transmembrane region" description="Helical" evidence="4">
    <location>
        <begin position="465"/>
        <end position="485"/>
    </location>
</feature>
<gene>
    <name evidence="6" type="ORF">ZIOFF_001733</name>
</gene>
<dbReference type="GO" id="GO:0005634">
    <property type="term" value="C:nucleus"/>
    <property type="evidence" value="ECO:0007669"/>
    <property type="project" value="UniProtKB-SubCell"/>
</dbReference>
<dbReference type="InterPro" id="IPR009500">
    <property type="entry name" value="DUF1118"/>
</dbReference>
<dbReference type="GO" id="GO:0006357">
    <property type="term" value="P:regulation of transcription by RNA polymerase II"/>
    <property type="evidence" value="ECO:0007669"/>
    <property type="project" value="InterPro"/>
</dbReference>
<reference evidence="6 7" key="1">
    <citation type="submission" date="2020-08" db="EMBL/GenBank/DDBJ databases">
        <title>Plant Genome Project.</title>
        <authorList>
            <person name="Zhang R.-G."/>
        </authorList>
    </citation>
    <scope>NUCLEOTIDE SEQUENCE [LARGE SCALE GENOMIC DNA]</scope>
    <source>
        <tissue evidence="6">Rhizome</tissue>
    </source>
</reference>
<feature type="domain" description="WHIM2" evidence="5">
    <location>
        <begin position="244"/>
        <end position="306"/>
    </location>
</feature>
<dbReference type="Pfam" id="PF06549">
    <property type="entry name" value="DUF1118"/>
    <property type="match status" value="1"/>
</dbReference>
<dbReference type="EMBL" id="JACMSC010000001">
    <property type="protein sequence ID" value="KAG6536673.1"/>
    <property type="molecule type" value="Genomic_DNA"/>
</dbReference>
<organism evidence="6 7">
    <name type="scientific">Zingiber officinale</name>
    <name type="common">Ginger</name>
    <name type="synonym">Amomum zingiber</name>
    <dbReference type="NCBI Taxonomy" id="94328"/>
    <lineage>
        <taxon>Eukaryota</taxon>
        <taxon>Viridiplantae</taxon>
        <taxon>Streptophyta</taxon>
        <taxon>Embryophyta</taxon>
        <taxon>Tracheophyta</taxon>
        <taxon>Spermatophyta</taxon>
        <taxon>Magnoliopsida</taxon>
        <taxon>Liliopsida</taxon>
        <taxon>Zingiberales</taxon>
        <taxon>Zingiberaceae</taxon>
        <taxon>Zingiber</taxon>
    </lineage>
</organism>
<feature type="transmembrane region" description="Helical" evidence="4">
    <location>
        <begin position="44"/>
        <end position="63"/>
    </location>
</feature>
<keyword evidence="4" id="KW-0472">Membrane</keyword>
<keyword evidence="2" id="KW-0539">Nucleus</keyword>
<dbReference type="Pfam" id="PF15613">
    <property type="entry name" value="WSD"/>
    <property type="match status" value="1"/>
</dbReference>
<dbReference type="Pfam" id="PF04720">
    <property type="entry name" value="PDDEXK_6"/>
    <property type="match status" value="1"/>
</dbReference>
<evidence type="ECO:0000313" key="6">
    <source>
        <dbReference type="EMBL" id="KAG6536673.1"/>
    </source>
</evidence>